<evidence type="ECO:0000256" key="5">
    <source>
        <dbReference type="ARBA" id="ARBA00015162"/>
    </source>
</evidence>
<dbReference type="SMART" id="SM01312">
    <property type="entry name" value="RTC4"/>
    <property type="match status" value="1"/>
</dbReference>
<dbReference type="InterPro" id="IPR028094">
    <property type="entry name" value="RTC4_C"/>
</dbReference>
<keyword evidence="7" id="KW-0539">Nucleus</keyword>
<dbReference type="GO" id="GO:0005634">
    <property type="term" value="C:nucleus"/>
    <property type="evidence" value="ECO:0007669"/>
    <property type="project" value="UniProtKB-SubCell"/>
</dbReference>
<evidence type="ECO:0000256" key="1">
    <source>
        <dbReference type="ARBA" id="ARBA00002738"/>
    </source>
</evidence>
<accession>A0A8H3U177</accession>
<feature type="compositionally biased region" description="Basic and acidic residues" evidence="8">
    <location>
        <begin position="72"/>
        <end position="99"/>
    </location>
</feature>
<feature type="domain" description="Restriction of telomere capping protein 4 C-terminal" evidence="9">
    <location>
        <begin position="324"/>
        <end position="450"/>
    </location>
</feature>
<dbReference type="Pfam" id="PF14474">
    <property type="entry name" value="RTC4"/>
    <property type="match status" value="1"/>
</dbReference>
<evidence type="ECO:0000256" key="3">
    <source>
        <dbReference type="ARBA" id="ARBA00004496"/>
    </source>
</evidence>
<dbReference type="PANTHER" id="PTHR41391">
    <property type="entry name" value="RESTRICTION OF TELOMERE CAPPING PROTEIN 4"/>
    <property type="match status" value="1"/>
</dbReference>
<dbReference type="PANTHER" id="PTHR41391:SF1">
    <property type="entry name" value="RESTRICTION OF TELOMERE CAPPING PROTEIN 4"/>
    <property type="match status" value="1"/>
</dbReference>
<evidence type="ECO:0000256" key="6">
    <source>
        <dbReference type="ARBA" id="ARBA00022490"/>
    </source>
</evidence>
<feature type="region of interest" description="Disordered" evidence="8">
    <location>
        <begin position="1"/>
        <end position="248"/>
    </location>
</feature>
<dbReference type="Proteomes" id="UP000433883">
    <property type="component" value="Unassembled WGS sequence"/>
</dbReference>
<comment type="subcellular location">
    <subcellularLocation>
        <location evidence="3">Cytoplasm</location>
    </subcellularLocation>
    <subcellularLocation>
        <location evidence="2">Nucleus</location>
    </subcellularLocation>
</comment>
<protein>
    <recommendedName>
        <fullName evidence="5">Restriction of telomere capping protein 4</fullName>
    </recommendedName>
</protein>
<evidence type="ECO:0000256" key="8">
    <source>
        <dbReference type="SAM" id="MobiDB-lite"/>
    </source>
</evidence>
<evidence type="ECO:0000313" key="10">
    <source>
        <dbReference type="EMBL" id="KAE9961322.1"/>
    </source>
</evidence>
<dbReference type="GO" id="GO:0005737">
    <property type="term" value="C:cytoplasm"/>
    <property type="evidence" value="ECO:0007669"/>
    <property type="project" value="UniProtKB-SubCell"/>
</dbReference>
<feature type="compositionally biased region" description="Low complexity" evidence="8">
    <location>
        <begin position="229"/>
        <end position="240"/>
    </location>
</feature>
<evidence type="ECO:0000256" key="7">
    <source>
        <dbReference type="ARBA" id="ARBA00023242"/>
    </source>
</evidence>
<evidence type="ECO:0000313" key="11">
    <source>
        <dbReference type="Proteomes" id="UP000433883"/>
    </source>
</evidence>
<proteinExistence type="inferred from homology"/>
<sequence length="482" mass="53979">MNIPPELPSVVCNDEKKEEPAVDADPQSSDDDEPTASADIPQTIFVRTPKKETRTRVLGNGTSSTRGNNNPRSEKERTESPDSKKAKEWDDANRREKERMKKRKRDMKQKTDKSKPFSTRISAASASASANIHAANPKKPVKKDIVVSKPASPKKKKGGLNIPSAIVPIAASPKSTLRKSLRTYGTPGTLLPTPVTTQSSPSPSPKNKRRFEDEADSDRTGKKSKRDSGFSSGSSSPLSSAPEVLDEKEVETECKFCFQEVDRTLAEMYSWPSSRPTMLQKGKYCTWHKTKEAEKEWQEKGYPTINWTKLRDKLSEYDPDVERLINEPESSHYRQALKDKTKGKIHSIARLQEDEDEDVDLELELGFYGYRGLDMMTNHITTTFHDLLRGKSAGDYVISTSARGVANYARLVLAKELATLLIRDEMKVSLERARDILFKSTSVGEVLNGKEIYAETGDCETKKPIGRVYVGWDGNEIEPTQC</sequence>
<organism evidence="10 11">
    <name type="scientific">Venturia inaequalis</name>
    <name type="common">Apple scab fungus</name>
    <dbReference type="NCBI Taxonomy" id="5025"/>
    <lineage>
        <taxon>Eukaryota</taxon>
        <taxon>Fungi</taxon>
        <taxon>Dikarya</taxon>
        <taxon>Ascomycota</taxon>
        <taxon>Pezizomycotina</taxon>
        <taxon>Dothideomycetes</taxon>
        <taxon>Pleosporomycetidae</taxon>
        <taxon>Venturiales</taxon>
        <taxon>Venturiaceae</taxon>
        <taxon>Venturia</taxon>
    </lineage>
</organism>
<gene>
    <name evidence="10" type="ORF">BLS_002519</name>
</gene>
<feature type="compositionally biased region" description="Low complexity" evidence="8">
    <location>
        <begin position="183"/>
        <end position="201"/>
    </location>
</feature>
<dbReference type="EMBL" id="WNWQ01001737">
    <property type="protein sequence ID" value="KAE9961322.1"/>
    <property type="molecule type" value="Genomic_DNA"/>
</dbReference>
<reference evidence="10 11" key="1">
    <citation type="submission" date="2019-11" db="EMBL/GenBank/DDBJ databases">
        <title>Venturia inaequalis Genome Resource.</title>
        <authorList>
            <person name="Lichtner F.J."/>
        </authorList>
    </citation>
    <scope>NUCLEOTIDE SEQUENCE [LARGE SCALE GENOMIC DNA]</scope>
    <source>
        <strain evidence="10">Bline_iso_100314</strain>
    </source>
</reference>
<comment type="function">
    <text evidence="1">May be involved in a process influencing telomere capping.</text>
</comment>
<comment type="caution">
    <text evidence="10">The sequence shown here is derived from an EMBL/GenBank/DDBJ whole genome shotgun (WGS) entry which is preliminary data.</text>
</comment>
<feature type="compositionally biased region" description="Low complexity" evidence="8">
    <location>
        <begin position="59"/>
        <end position="70"/>
    </location>
</feature>
<comment type="similarity">
    <text evidence="4">Belongs to the RTC4 family.</text>
</comment>
<evidence type="ECO:0000256" key="2">
    <source>
        <dbReference type="ARBA" id="ARBA00004123"/>
    </source>
</evidence>
<evidence type="ECO:0000256" key="4">
    <source>
        <dbReference type="ARBA" id="ARBA00009461"/>
    </source>
</evidence>
<name>A0A8H3U177_VENIN</name>
<keyword evidence="6" id="KW-0963">Cytoplasm</keyword>
<evidence type="ECO:0000259" key="9">
    <source>
        <dbReference type="SMART" id="SM01312"/>
    </source>
</evidence>
<feature type="compositionally biased region" description="Low complexity" evidence="8">
    <location>
        <begin position="121"/>
        <end position="135"/>
    </location>
</feature>
<dbReference type="InterPro" id="IPR039024">
    <property type="entry name" value="RTC4"/>
</dbReference>
<dbReference type="AlphaFoldDB" id="A0A8H3U177"/>